<keyword evidence="2" id="KW-1185">Reference proteome</keyword>
<gene>
    <name evidence="1" type="ORF">SAMN05444920_1314</name>
</gene>
<accession>A0A1H6EYM8</accession>
<dbReference type="Proteomes" id="UP000236732">
    <property type="component" value="Unassembled WGS sequence"/>
</dbReference>
<proteinExistence type="predicted"/>
<dbReference type="EMBL" id="FNVT01000031">
    <property type="protein sequence ID" value="SEH02892.1"/>
    <property type="molecule type" value="Genomic_DNA"/>
</dbReference>
<sequence>MSCKLCYALVTEPANDETFHGRLCCEERALPCRRVEIIGRQRAQEGRLYRQKRFQCFRIATSGYVGGESGFGFREPTAPHVYLL</sequence>
<evidence type="ECO:0000313" key="1">
    <source>
        <dbReference type="EMBL" id="SEH02892.1"/>
    </source>
</evidence>
<organism evidence="1 2">
    <name type="scientific">Nonomuraea solani</name>
    <dbReference type="NCBI Taxonomy" id="1144553"/>
    <lineage>
        <taxon>Bacteria</taxon>
        <taxon>Bacillati</taxon>
        <taxon>Actinomycetota</taxon>
        <taxon>Actinomycetes</taxon>
        <taxon>Streptosporangiales</taxon>
        <taxon>Streptosporangiaceae</taxon>
        <taxon>Nonomuraea</taxon>
    </lineage>
</organism>
<reference evidence="1 2" key="1">
    <citation type="submission" date="2016-10" db="EMBL/GenBank/DDBJ databases">
        <authorList>
            <person name="de Groot N.N."/>
        </authorList>
    </citation>
    <scope>NUCLEOTIDE SEQUENCE [LARGE SCALE GENOMIC DNA]</scope>
    <source>
        <strain evidence="1 2">CGMCC 4.7037</strain>
    </source>
</reference>
<dbReference type="AlphaFoldDB" id="A0A1H6EYM8"/>
<protein>
    <submittedName>
        <fullName evidence="1">Uncharacterized protein</fullName>
    </submittedName>
</protein>
<name>A0A1H6EYM8_9ACTN</name>
<evidence type="ECO:0000313" key="2">
    <source>
        <dbReference type="Proteomes" id="UP000236732"/>
    </source>
</evidence>